<dbReference type="Gene3D" id="3.40.50.1110">
    <property type="entry name" value="SGNH hydrolase"/>
    <property type="match status" value="1"/>
</dbReference>
<dbReference type="GO" id="GO:0016787">
    <property type="term" value="F:hydrolase activity"/>
    <property type="evidence" value="ECO:0007669"/>
    <property type="project" value="InterPro"/>
</dbReference>
<dbReference type="EMBL" id="CP042187">
    <property type="protein sequence ID" value="QDS69453.1"/>
    <property type="molecule type" value="Genomic_DNA"/>
</dbReference>
<dbReference type="PANTHER" id="PTHR43695">
    <property type="entry name" value="PUTATIVE (AFU_ORTHOLOGUE AFUA_2G17250)-RELATED"/>
    <property type="match status" value="1"/>
</dbReference>
<dbReference type="SUPFAM" id="SSF52266">
    <property type="entry name" value="SGNH hydrolase"/>
    <property type="match status" value="1"/>
</dbReference>
<dbReference type="InterPro" id="IPR036514">
    <property type="entry name" value="SGNH_hydro_sf"/>
</dbReference>
<evidence type="ECO:0000313" key="3">
    <source>
        <dbReference type="EMBL" id="QDS69453.1"/>
    </source>
</evidence>
<protein>
    <recommendedName>
        <fullName evidence="5">SGNH hydrolase-type esterase domain-containing protein</fullName>
    </recommendedName>
</protein>
<feature type="signal peptide" evidence="2">
    <location>
        <begin position="1"/>
        <end position="19"/>
    </location>
</feature>
<keyword evidence="4" id="KW-1185">Reference proteome</keyword>
<proteinExistence type="predicted"/>
<name>A0A517L1D9_9PEZI</name>
<gene>
    <name evidence="3" type="ORF">FKW77_005649</name>
</gene>
<organism evidence="3 4">
    <name type="scientific">Venturia effusa</name>
    <dbReference type="NCBI Taxonomy" id="50376"/>
    <lineage>
        <taxon>Eukaryota</taxon>
        <taxon>Fungi</taxon>
        <taxon>Dikarya</taxon>
        <taxon>Ascomycota</taxon>
        <taxon>Pezizomycotina</taxon>
        <taxon>Dothideomycetes</taxon>
        <taxon>Pleosporomycetidae</taxon>
        <taxon>Venturiales</taxon>
        <taxon>Venturiaceae</taxon>
        <taxon>Venturia</taxon>
    </lineage>
</organism>
<dbReference type="OrthoDB" id="5041285at2759"/>
<evidence type="ECO:0000313" key="4">
    <source>
        <dbReference type="Proteomes" id="UP000316270"/>
    </source>
</evidence>
<dbReference type="STRING" id="50376.A0A517L1D9"/>
<evidence type="ECO:0000256" key="2">
    <source>
        <dbReference type="SAM" id="SignalP"/>
    </source>
</evidence>
<reference evidence="3 4" key="1">
    <citation type="submission" date="2019-07" db="EMBL/GenBank/DDBJ databases">
        <title>Finished genome of Venturia effusa.</title>
        <authorList>
            <person name="Young C.A."/>
            <person name="Cox M.P."/>
            <person name="Ganley A.R.D."/>
            <person name="David W.J."/>
        </authorList>
    </citation>
    <scope>NUCLEOTIDE SEQUENCE [LARGE SCALE GENOMIC DNA]</scope>
    <source>
        <strain evidence="4">albino</strain>
    </source>
</reference>
<dbReference type="PANTHER" id="PTHR43695:SF2">
    <property type="entry name" value="PUTATIVE (AFU_ORTHOLOGUE AFUA_2G17250)-RELATED"/>
    <property type="match status" value="1"/>
</dbReference>
<accession>A0A517L1D9</accession>
<feature type="region of interest" description="Disordered" evidence="1">
    <location>
        <begin position="54"/>
        <end position="73"/>
    </location>
</feature>
<evidence type="ECO:0008006" key="5">
    <source>
        <dbReference type="Google" id="ProtNLM"/>
    </source>
</evidence>
<evidence type="ECO:0000256" key="1">
    <source>
        <dbReference type="SAM" id="MobiDB-lite"/>
    </source>
</evidence>
<dbReference type="InterPro" id="IPR037459">
    <property type="entry name" value="RhgT-like"/>
</dbReference>
<sequence length="301" mass="32059">MVHLSALFASALLACTALANPSPAPAEANEVSELQRRQGKPPFFILIGDSTTAPVQAWRPNNTPPGGGGWGDGFLGTLNAPAGGLNLGHNGQDTLSYRVNGFWKEVIGNVTEKSKTHDIFCTVQFGHNDQKVNKAGVRRVGLNEYEKNLIAYVTELRALKVADVILVTPLTRRSFNKAGALIDDLSSESIKTKEAAATVKTTVIDLNAASRKYVQAVGLPEITKVNADYRNVKDLATSSDRTHLNGPGSLIFGRIVSDLITAALPPLGARWIKKDAPLSQAIAAGKLPLCFSSTKGCPLYG</sequence>
<keyword evidence="2" id="KW-0732">Signal</keyword>
<dbReference type="AlphaFoldDB" id="A0A517L1D9"/>
<dbReference type="Proteomes" id="UP000316270">
    <property type="component" value="Chromosome 3"/>
</dbReference>
<feature type="chain" id="PRO_5021890554" description="SGNH hydrolase-type esterase domain-containing protein" evidence="2">
    <location>
        <begin position="20"/>
        <end position="301"/>
    </location>
</feature>